<dbReference type="GO" id="GO:0019284">
    <property type="term" value="P:L-methionine salvage from S-adenosylmethionine"/>
    <property type="evidence" value="ECO:0007669"/>
    <property type="project" value="TreeGrafter"/>
</dbReference>
<dbReference type="GO" id="GO:0008782">
    <property type="term" value="F:adenosylhomocysteine nucleosidase activity"/>
    <property type="evidence" value="ECO:0007669"/>
    <property type="project" value="TreeGrafter"/>
</dbReference>
<dbReference type="InterPro" id="IPR019963">
    <property type="entry name" value="FL_hydrolase_MqnB"/>
</dbReference>
<feature type="region of interest" description="Disordered" evidence="3">
    <location>
        <begin position="181"/>
        <end position="219"/>
    </location>
</feature>
<dbReference type="PANTHER" id="PTHR46832:SF2">
    <property type="entry name" value="FUTALOSINE HYDROLASE"/>
    <property type="match status" value="1"/>
</dbReference>
<feature type="compositionally biased region" description="Basic and acidic residues" evidence="3">
    <location>
        <begin position="1"/>
        <end position="12"/>
    </location>
</feature>
<dbReference type="STRING" id="106370.Francci3_4421"/>
<comment type="catalytic activity">
    <reaction evidence="1">
        <text>futalosine + H2O = dehypoxanthine futalosine + hypoxanthine</text>
        <dbReference type="Rhea" id="RHEA:25904"/>
        <dbReference type="ChEBI" id="CHEBI:15377"/>
        <dbReference type="ChEBI" id="CHEBI:17368"/>
        <dbReference type="ChEBI" id="CHEBI:58863"/>
        <dbReference type="ChEBI" id="CHEBI:58864"/>
        <dbReference type="EC" id="3.2.2.26"/>
    </reaction>
</comment>
<dbReference type="InterPro" id="IPR035994">
    <property type="entry name" value="Nucleoside_phosphorylase_sf"/>
</dbReference>
<keyword evidence="6" id="KW-1185">Reference proteome</keyword>
<dbReference type="NCBIfam" id="TIGR03664">
    <property type="entry name" value="fut_nucase"/>
    <property type="match status" value="1"/>
</dbReference>
<comment type="pathway">
    <text evidence="1">Quinol/quinone metabolism; menaquinone biosynthesis.</text>
</comment>
<evidence type="ECO:0000256" key="3">
    <source>
        <dbReference type="SAM" id="MobiDB-lite"/>
    </source>
</evidence>
<evidence type="ECO:0000313" key="5">
    <source>
        <dbReference type="EMBL" id="ABD13767.1"/>
    </source>
</evidence>
<feature type="region of interest" description="Disordered" evidence="3">
    <location>
        <begin position="362"/>
        <end position="387"/>
    </location>
</feature>
<evidence type="ECO:0000313" key="6">
    <source>
        <dbReference type="Proteomes" id="UP000001937"/>
    </source>
</evidence>
<reference evidence="5 6" key="1">
    <citation type="journal article" date="2007" name="Genome Res.">
        <title>Genome characteristics of facultatively symbiotic Frankia sp. strains reflect host range and host plant biogeography.</title>
        <authorList>
            <person name="Normand P."/>
            <person name="Lapierre P."/>
            <person name="Tisa L.S."/>
            <person name="Gogarten J.P."/>
            <person name="Alloisio N."/>
            <person name="Bagnarol E."/>
            <person name="Bassi C.A."/>
            <person name="Berry A.M."/>
            <person name="Bickhart D.M."/>
            <person name="Choisne N."/>
            <person name="Couloux A."/>
            <person name="Cournoyer B."/>
            <person name="Cruveiller S."/>
            <person name="Daubin V."/>
            <person name="Demange N."/>
            <person name="Francino M.P."/>
            <person name="Goltsman E."/>
            <person name="Huang Y."/>
            <person name="Kopp O.R."/>
            <person name="Labarre L."/>
            <person name="Lapidus A."/>
            <person name="Lavire C."/>
            <person name="Marechal J."/>
            <person name="Martinez M."/>
            <person name="Mastronunzio J.E."/>
            <person name="Mullin B.C."/>
            <person name="Niemann J."/>
            <person name="Pujic P."/>
            <person name="Rawnsley T."/>
            <person name="Rouy Z."/>
            <person name="Schenowitz C."/>
            <person name="Sellstedt A."/>
            <person name="Tavares F."/>
            <person name="Tomkins J.P."/>
            <person name="Vallenet D."/>
            <person name="Valverde C."/>
            <person name="Wall L.G."/>
            <person name="Wang Y."/>
            <person name="Medigue C."/>
            <person name="Benson D.R."/>
        </authorList>
    </citation>
    <scope>NUCLEOTIDE SEQUENCE [LARGE SCALE GENOMIC DNA]</scope>
    <source>
        <strain evidence="6">DSM 45818 / CECT 9043 / CcI3</strain>
    </source>
</reference>
<dbReference type="GO" id="GO:0009116">
    <property type="term" value="P:nucleoside metabolic process"/>
    <property type="evidence" value="ECO:0007669"/>
    <property type="project" value="InterPro"/>
</dbReference>
<dbReference type="EC" id="3.2.2.26" evidence="1 2"/>
<proteinExistence type="inferred from homology"/>
<accession>Q2J4M5</accession>
<dbReference type="Pfam" id="PF01048">
    <property type="entry name" value="PNP_UDP_1"/>
    <property type="match status" value="1"/>
</dbReference>
<dbReference type="GO" id="GO:0008930">
    <property type="term" value="F:methylthioadenosine nucleosidase activity"/>
    <property type="evidence" value="ECO:0007669"/>
    <property type="project" value="TreeGrafter"/>
</dbReference>
<dbReference type="CDD" id="cd17766">
    <property type="entry name" value="futalosine_nucleosidase_MqnB"/>
    <property type="match status" value="1"/>
</dbReference>
<dbReference type="InterPro" id="IPR000845">
    <property type="entry name" value="Nucleoside_phosphorylase_d"/>
</dbReference>
<evidence type="ECO:0000256" key="1">
    <source>
        <dbReference type="HAMAP-Rule" id="MF_00991"/>
    </source>
</evidence>
<evidence type="ECO:0000256" key="2">
    <source>
        <dbReference type="NCBIfam" id="TIGR03664"/>
    </source>
</evidence>
<dbReference type="HAMAP" id="MF_00991">
    <property type="entry name" value="MqnB"/>
    <property type="match status" value="1"/>
</dbReference>
<dbReference type="EMBL" id="CP000249">
    <property type="protein sequence ID" value="ABD13767.1"/>
    <property type="molecule type" value="Genomic_DNA"/>
</dbReference>
<name>Q2J4M5_FRACC</name>
<organism evidence="5 6">
    <name type="scientific">Frankia casuarinae (strain DSM 45818 / CECT 9043 / HFP020203 / CcI3)</name>
    <dbReference type="NCBI Taxonomy" id="106370"/>
    <lineage>
        <taxon>Bacteria</taxon>
        <taxon>Bacillati</taxon>
        <taxon>Actinomycetota</taxon>
        <taxon>Actinomycetes</taxon>
        <taxon>Frankiales</taxon>
        <taxon>Frankiaceae</taxon>
        <taxon>Frankia</taxon>
    </lineage>
</organism>
<feature type="domain" description="Nucleoside phosphorylase" evidence="4">
    <location>
        <begin position="109"/>
        <end position="327"/>
    </location>
</feature>
<sequence length="387" mass="39536">MLRSGNKSDLHPIENPALLPSRPVRWCSGESTDSMRQQTRTSPDHDPDLIVSRTLIVTAVTAEADAVCAGLMGSWSSGRTRTPVGPGSLVSPEWDRQLLTTSTLGPYVGRRRGPVTVLAAGTGGPAAAAGTAVALSVASAAGQPFSLVVAMGIGGGFRGWAEIGDIVLADRIVAADLGAESGLDEEPPAPPIGRISEMDRNLGFHSNGAPAPRGGLAHSSNPAGSFLSLEDLGLGSSTVVPDPDLVHRLGTVLDVTGRRIVTGSVISVSTVTGTERRATALTERLDPVAESMEGYAVGVAARAFGVPVVEIRTISNTVGRRDRSGWNLPVALASLRTAAAALVTHPDGLVTAAPVATANDVSTTIPAGHPGARGHHGNSGHHGTGEH</sequence>
<protein>
    <recommendedName>
        <fullName evidence="1 2">Futalosine hydrolase</fullName>
        <shortName evidence="1">FL hydrolase</shortName>
        <ecNumber evidence="1 2">3.2.2.26</ecNumber>
    </recommendedName>
    <alternativeName>
        <fullName evidence="1">Futalosine nucleosidase</fullName>
    </alternativeName>
    <alternativeName>
        <fullName evidence="1">Menaquinone biosynthetic enzyme MqnB</fullName>
    </alternativeName>
</protein>
<dbReference type="HOGENOM" id="CLU_031248_3_0_11"/>
<dbReference type="AlphaFoldDB" id="Q2J4M5"/>
<dbReference type="UniPathway" id="UPA00079"/>
<dbReference type="KEGG" id="fra:Francci3_4421"/>
<comment type="similarity">
    <text evidence="1">Belongs to the PNP/UDP phosphorylase family. Futalosine hydrolase subfamily.</text>
</comment>
<evidence type="ECO:0000259" key="4">
    <source>
        <dbReference type="Pfam" id="PF01048"/>
    </source>
</evidence>
<keyword evidence="1" id="KW-0474">Menaquinone biosynthesis</keyword>
<keyword evidence="1" id="KW-0378">Hydrolase</keyword>
<comment type="function">
    <text evidence="1">Catalyzes the hydrolysis of futalosine (FL) to dehypoxanthine futalosine (DHFL) and hypoxanthine, a step in the biosynthesis of menaquinone (MK, vitamin K2).</text>
</comment>
<dbReference type="PANTHER" id="PTHR46832">
    <property type="entry name" value="5'-METHYLTHIOADENOSINE/S-ADENOSYLHOMOCYSTEINE NUCLEOSIDASE"/>
    <property type="match status" value="1"/>
</dbReference>
<dbReference type="eggNOG" id="COG0775">
    <property type="taxonomic scope" value="Bacteria"/>
</dbReference>
<dbReference type="Gene3D" id="3.40.50.1580">
    <property type="entry name" value="Nucleoside phosphorylase domain"/>
    <property type="match status" value="1"/>
</dbReference>
<dbReference type="GO" id="GO:0005829">
    <property type="term" value="C:cytosol"/>
    <property type="evidence" value="ECO:0007669"/>
    <property type="project" value="TreeGrafter"/>
</dbReference>
<dbReference type="GO" id="GO:0009234">
    <property type="term" value="P:menaquinone biosynthetic process"/>
    <property type="evidence" value="ECO:0007669"/>
    <property type="project" value="UniProtKB-UniRule"/>
</dbReference>
<feature type="compositionally biased region" description="Polar residues" evidence="3">
    <location>
        <begin position="29"/>
        <end position="41"/>
    </location>
</feature>
<feature type="region of interest" description="Disordered" evidence="3">
    <location>
        <begin position="1"/>
        <end position="47"/>
    </location>
</feature>
<gene>
    <name evidence="1" type="primary">mqnB</name>
    <name evidence="5" type="ordered locus">Francci3_4421</name>
</gene>
<dbReference type="SUPFAM" id="SSF53167">
    <property type="entry name" value="Purine and uridine phosphorylases"/>
    <property type="match status" value="1"/>
</dbReference>
<dbReference type="Proteomes" id="UP000001937">
    <property type="component" value="Chromosome"/>
</dbReference>